<dbReference type="InterPro" id="IPR012338">
    <property type="entry name" value="Beta-lactam/transpept-like"/>
</dbReference>
<dbReference type="Gene3D" id="1.25.40.10">
    <property type="entry name" value="Tetratricopeptide repeat domain"/>
    <property type="match status" value="1"/>
</dbReference>
<dbReference type="InterPro" id="IPR001466">
    <property type="entry name" value="Beta-lactam-related"/>
</dbReference>
<dbReference type="PANTHER" id="PTHR46825:SF9">
    <property type="entry name" value="BETA-LACTAMASE-RELATED DOMAIN-CONTAINING PROTEIN"/>
    <property type="match status" value="1"/>
</dbReference>
<gene>
    <name evidence="6" type="ORF">AABB81_11285</name>
</gene>
<keyword evidence="4" id="KW-0732">Signal</keyword>
<comment type="caution">
    <text evidence="6">The sequence shown here is derived from an EMBL/GenBank/DDBJ whole genome shotgun (WGS) entry which is preliminary data.</text>
</comment>
<dbReference type="InterPro" id="IPR011990">
    <property type="entry name" value="TPR-like_helical_dom_sf"/>
</dbReference>
<evidence type="ECO:0000256" key="1">
    <source>
        <dbReference type="ARBA" id="ARBA00022737"/>
    </source>
</evidence>
<keyword evidence="1" id="KW-0677">Repeat</keyword>
<dbReference type="EMBL" id="JBCDNA010000002">
    <property type="protein sequence ID" value="MEL4456483.1"/>
    <property type="molecule type" value="Genomic_DNA"/>
</dbReference>
<dbReference type="SUPFAM" id="SSF56601">
    <property type="entry name" value="beta-lactamase/transpeptidase-like"/>
    <property type="match status" value="1"/>
</dbReference>
<sequence>MKYIYCVLLILISNNLVGQVITEELESEIKRRVELEINPSFSIGILLPDGTTEFYGYGYFDNNKKQPDSLTLYEIGSVTKTFTANLASIYLKDSLKKPLSAFFIDIENPKLDSITPYDLLNHIAGVPRLSNQFSPHNWLNPFNGYSNEILKEELQDLNPDTSNFWSYSNFGYSILGRTIEKVSGKTYDNLMGGLLHDIGMDNTLLSVPTEENQKIAQPTNIGTSNSNWDFTGPSRYAGGLVSNTRDLLSYLMYQKQNNPLFISDSLQKPFQTRVPDLGKDKLFYQEGWFVLKPDSTTKILLHNGGTGGFISFVGYNRNTELGVVVLSNSVNVVDDLGINILYPTFKLNRPERTIAYELADDIDAGNKDSIVSIFDNLKSKNYPNNIIDIYWLERYHFGKGNYSISTQLSDIMVQELPEDWEVYDLKGQNLEQLKDYKNAILAYKKALKLNPEMEILNDKIKRCTTLYKHNAE</sequence>
<evidence type="ECO:0000256" key="4">
    <source>
        <dbReference type="SAM" id="SignalP"/>
    </source>
</evidence>
<keyword evidence="7" id="KW-1185">Reference proteome</keyword>
<dbReference type="Pfam" id="PF00144">
    <property type="entry name" value="Beta-lactamase"/>
    <property type="match status" value="1"/>
</dbReference>
<dbReference type="SMART" id="SM00028">
    <property type="entry name" value="TPR"/>
    <property type="match status" value="1"/>
</dbReference>
<evidence type="ECO:0000256" key="2">
    <source>
        <dbReference type="ARBA" id="ARBA00022803"/>
    </source>
</evidence>
<evidence type="ECO:0000259" key="5">
    <source>
        <dbReference type="Pfam" id="PF00144"/>
    </source>
</evidence>
<dbReference type="GO" id="GO:0016787">
    <property type="term" value="F:hydrolase activity"/>
    <property type="evidence" value="ECO:0007669"/>
    <property type="project" value="UniProtKB-KW"/>
</dbReference>
<dbReference type="InterPro" id="IPR050491">
    <property type="entry name" value="AmpC-like"/>
</dbReference>
<evidence type="ECO:0000313" key="7">
    <source>
        <dbReference type="Proteomes" id="UP001474120"/>
    </source>
</evidence>
<feature type="chain" id="PRO_5046985540" evidence="4">
    <location>
        <begin position="19"/>
        <end position="472"/>
    </location>
</feature>
<feature type="signal peptide" evidence="4">
    <location>
        <begin position="1"/>
        <end position="18"/>
    </location>
</feature>
<keyword evidence="2 3" id="KW-0802">TPR repeat</keyword>
<dbReference type="Proteomes" id="UP001474120">
    <property type="component" value="Unassembled WGS sequence"/>
</dbReference>
<evidence type="ECO:0000256" key="3">
    <source>
        <dbReference type="PROSITE-ProRule" id="PRU00339"/>
    </source>
</evidence>
<feature type="domain" description="Beta-lactamase-related" evidence="5">
    <location>
        <begin position="49"/>
        <end position="331"/>
    </location>
</feature>
<dbReference type="RefSeq" id="WP_342160627.1">
    <property type="nucleotide sequence ID" value="NZ_JBCDNA010000002.1"/>
</dbReference>
<reference evidence="6 7" key="1">
    <citation type="submission" date="2024-04" db="EMBL/GenBank/DDBJ databases">
        <title>whole genome sequencing of Lutimonas vermicola strain IMCC1616.</title>
        <authorList>
            <person name="Bae S.S."/>
        </authorList>
    </citation>
    <scope>NUCLEOTIDE SEQUENCE [LARGE SCALE GENOMIC DNA]</scope>
    <source>
        <strain evidence="6 7">IMCC1616</strain>
    </source>
</reference>
<dbReference type="InterPro" id="IPR019734">
    <property type="entry name" value="TPR_rpt"/>
</dbReference>
<dbReference type="PROSITE" id="PS50005">
    <property type="entry name" value="TPR"/>
    <property type="match status" value="1"/>
</dbReference>
<dbReference type="Gene3D" id="3.40.710.10">
    <property type="entry name" value="DD-peptidase/beta-lactamase superfamily"/>
    <property type="match status" value="1"/>
</dbReference>
<evidence type="ECO:0000313" key="6">
    <source>
        <dbReference type="EMBL" id="MEL4456483.1"/>
    </source>
</evidence>
<dbReference type="InterPro" id="IPR013105">
    <property type="entry name" value="TPR_2"/>
</dbReference>
<dbReference type="PANTHER" id="PTHR46825">
    <property type="entry name" value="D-ALANYL-D-ALANINE-CARBOXYPEPTIDASE/ENDOPEPTIDASE AMPH"/>
    <property type="match status" value="1"/>
</dbReference>
<keyword evidence="6" id="KW-0378">Hydrolase</keyword>
<protein>
    <submittedName>
        <fullName evidence="6">Serine hydrolase</fullName>
    </submittedName>
</protein>
<name>A0ABU9L211_9FLAO</name>
<organism evidence="6 7">
    <name type="scientific">Lutimonas vermicola</name>
    <dbReference type="NCBI Taxonomy" id="414288"/>
    <lineage>
        <taxon>Bacteria</taxon>
        <taxon>Pseudomonadati</taxon>
        <taxon>Bacteroidota</taxon>
        <taxon>Flavobacteriia</taxon>
        <taxon>Flavobacteriales</taxon>
        <taxon>Flavobacteriaceae</taxon>
        <taxon>Lutimonas</taxon>
    </lineage>
</organism>
<dbReference type="Pfam" id="PF07719">
    <property type="entry name" value="TPR_2"/>
    <property type="match status" value="1"/>
</dbReference>
<dbReference type="SUPFAM" id="SSF48452">
    <property type="entry name" value="TPR-like"/>
    <property type="match status" value="1"/>
</dbReference>
<accession>A0ABU9L211</accession>
<proteinExistence type="predicted"/>
<feature type="repeat" description="TPR" evidence="3">
    <location>
        <begin position="420"/>
        <end position="453"/>
    </location>
</feature>